<feature type="compositionally biased region" description="Low complexity" evidence="1">
    <location>
        <begin position="160"/>
        <end position="171"/>
    </location>
</feature>
<dbReference type="InterPro" id="IPR045538">
    <property type="entry name" value="CIS_TMP"/>
</dbReference>
<feature type="compositionally biased region" description="Low complexity" evidence="1">
    <location>
        <begin position="112"/>
        <end position="123"/>
    </location>
</feature>
<feature type="region of interest" description="Disordered" evidence="1">
    <location>
        <begin position="101"/>
        <end position="172"/>
    </location>
</feature>
<name>A0ABV2SAY2_9GAMM</name>
<feature type="compositionally biased region" description="Polar residues" evidence="1">
    <location>
        <begin position="124"/>
        <end position="137"/>
    </location>
</feature>
<feature type="region of interest" description="Disordered" evidence="1">
    <location>
        <begin position="491"/>
        <end position="576"/>
    </location>
</feature>
<organism evidence="2 3">
    <name type="scientific">Endozoicomonas lisbonensis</name>
    <dbReference type="NCBI Taxonomy" id="3120522"/>
    <lineage>
        <taxon>Bacteria</taxon>
        <taxon>Pseudomonadati</taxon>
        <taxon>Pseudomonadota</taxon>
        <taxon>Gammaproteobacteria</taxon>
        <taxon>Oceanospirillales</taxon>
        <taxon>Endozoicomonadaceae</taxon>
        <taxon>Endozoicomonas</taxon>
    </lineage>
</organism>
<dbReference type="EMBL" id="JBEWTB010000001">
    <property type="protein sequence ID" value="MET4754916.1"/>
    <property type="molecule type" value="Genomic_DNA"/>
</dbReference>
<evidence type="ECO:0000313" key="2">
    <source>
        <dbReference type="EMBL" id="MET4754916.1"/>
    </source>
</evidence>
<accession>A0ABV2SAY2</accession>
<proteinExistence type="predicted"/>
<comment type="caution">
    <text evidence="2">The sequence shown here is derived from an EMBL/GenBank/DDBJ whole genome shotgun (WGS) entry which is preliminary data.</text>
</comment>
<reference evidence="2 3" key="1">
    <citation type="submission" date="2024-06" db="EMBL/GenBank/DDBJ databases">
        <title>Genomic Encyclopedia of Type Strains, Phase V (KMG-V): Genome sequencing to study the core and pangenomes of soil and plant-associated prokaryotes.</title>
        <authorList>
            <person name="Whitman W."/>
        </authorList>
    </citation>
    <scope>NUCLEOTIDE SEQUENCE [LARGE SCALE GENOMIC DNA]</scope>
    <source>
        <strain evidence="2 3">NE40</strain>
    </source>
</reference>
<dbReference type="RefSeq" id="WP_354011511.1">
    <property type="nucleotide sequence ID" value="NZ_JBEWTA010000003.1"/>
</dbReference>
<evidence type="ECO:0000256" key="1">
    <source>
        <dbReference type="SAM" id="MobiDB-lite"/>
    </source>
</evidence>
<feature type="region of interest" description="Disordered" evidence="1">
    <location>
        <begin position="387"/>
        <end position="463"/>
    </location>
</feature>
<evidence type="ECO:0000313" key="3">
    <source>
        <dbReference type="Proteomes" id="UP001549366"/>
    </source>
</evidence>
<sequence length="1121" mass="124075">MATPPAPVRIRRTELNLSFPDSQPENQRLSRRFEKALRHSLTRIPDRLLPQTDEPVHLGTLNLDLGNFDFDPGNLSHWHRLEGLFQERLRQQLLALLKQASSVARPNEQSDGRGLSRQSRQSSVITGPVTTSATGTGENIDLLPEGAGLSVGSPENPTISGSSSSSNLSPSHRQRLAAVAAVTTPLKRLLALLPVSGSQPGQAGVSTTRSAPLASRRALASLSAELHRSGQSPSLPEALRRVLAELVSDLEQWLAPTPATEQLIPQLAQLLRPLQQAARFSRANHLVTDEQQILAVLDKPFRASEDQANQVEVSCIALEAALGALIVRRQLAPALAAKLGLWLSRQATLSAPLRIRRLQALHRYLRQRPEASSPLTDLPAFAGQSEINDVPASGLSSSFTPEDDLPALHKQQRQSRLLPEATDLSSEDDDGQTRSDTNRARTPKKTATPLATIAPSLSGNFEERRDKVEIMDGQPSDTPPVNSSLLIAGEQTSGGQEDHSPVTGTTSSRRSLPDLPDASGANSASVPHKGTRVDRGVSSTSATTDHGDKDSDRKKAAVTPLPLDSGRDKTLSGEMPSLPSATRIAWMVESLLADPTLPCHLARDLSLWQQRFERLPPLSRYRWLEALHQRLQHRPAVKKPDSDHELHHPVATSNDRDYHRLYRQFVTSWASAPVHSLAMEWTTTVQQFGAALVQAEHRLALSEAVQRLFVVISVAAERHTDMAGWLRRYRKRWRQWLGQLDPVAQKLSFINREHLWTDRQPVLSGWPTGALIVELDRQLDRQRRQLDHCKRSRKPLAILLQGCLAVNIDQPVDLPTACRSWLELQPPGPASLKQAMEELLARPEPLTPDTIRNIVKEAEQALNTETGQRTDQLKRLRQLTADVFCSPPGSDLEVRFRSVSLPEPPGEAVQDDEVTPLPDTFREQGEKLLKALRQALRPAVHHHPMENDLLVSGAGLVLFWPHLRRLFAPLLNDRQQWLSPEHQWLALAQLMTLGGLTETEDGLNPVAALLTGFPVDTPVTGLPALNEQQRNDCTTLLTTVVQQWQALKGMSGQSLQQLFIQRTGYLDQTANGWRLTTEHKPQDILLQALPWPVSVVRLPWMDSLLAVEWDSGPGGLWRPFQ</sequence>
<dbReference type="Proteomes" id="UP001549366">
    <property type="component" value="Unassembled WGS sequence"/>
</dbReference>
<protein>
    <submittedName>
        <fullName evidence="2">Uncharacterized protein</fullName>
    </submittedName>
</protein>
<feature type="compositionally biased region" description="Basic and acidic residues" evidence="1">
    <location>
        <begin position="545"/>
        <end position="555"/>
    </location>
</feature>
<keyword evidence="3" id="KW-1185">Reference proteome</keyword>
<gene>
    <name evidence="2" type="ORF">V5J35_000108</name>
</gene>
<dbReference type="Pfam" id="PF19268">
    <property type="entry name" value="CIS_TMP"/>
    <property type="match status" value="1"/>
</dbReference>